<evidence type="ECO:0000313" key="5">
    <source>
        <dbReference type="Proteomes" id="UP001145087"/>
    </source>
</evidence>
<feature type="chain" id="PRO_5040809767" evidence="2">
    <location>
        <begin position="35"/>
        <end position="1046"/>
    </location>
</feature>
<dbReference type="InterPro" id="IPR008969">
    <property type="entry name" value="CarboxyPept-like_regulatory"/>
</dbReference>
<dbReference type="FunFam" id="2.60.40.1120:FF:000003">
    <property type="entry name" value="Outer membrane protein Omp121"/>
    <property type="match status" value="1"/>
</dbReference>
<dbReference type="SUPFAM" id="SSF49464">
    <property type="entry name" value="Carboxypeptidase regulatory domain-like"/>
    <property type="match status" value="1"/>
</dbReference>
<sequence length="1046" mass="117886">MKKYKTNQLKRNQSNSKWLLVLISLLFPVFFSNAQDVKIRGQVISENDNKALPGVSVVIKGTSSGTVTNVDGQFNISAPSNGTLVFSFIGMKSQEIDINGKTSINISMKDETTGLDEVVVVGYGTKKKQNLTGAVQQISSEELEKRVVTDPVKALQGAIPNLNITYSSGQAKTVPDLNIRGVESLSGGEPLIIIDGVPSDIYQFMELNPSDVASVSTLMDAASASIYGARAAFGVILVTTKEAESGKLQVSYNMNVSFKNPTIIPEFELNPYTVMQWRQEGTGAWYNLVDDWDLLKQMADEGTESMLNPQNPQYYLYAGRTNWYQEAIKKNALSQTHNLAVSGRNDKVSYYMSGGYSKDNGVFKYGNDQYSKYNMRTKFDFDVTDWFTLSNNSSYSYDDLDNPSQGFNIGGLYNYSTTGVIQNPDGSWTQDGARLFGAATTGGRTQSYNSRFMTSFSGKASFWEDLLTITGKVSFMRGNWTERSYWLPIEYKTGPEVIKTEHPVLDARRKAYDDRRNVYDIYADINKSFSNHNLHLLVGYNQEYYYDEGFSAYRKDLISPSVPSIDLATGDREVSEYITDWATRSGFFRFSYDYNSKYLVEINGRYDGTSRFPKDDRFGFFPSISLGWNIANEGWFENINNYITSFKPRFSYGSLGNQSVGAYAYLPTMGNGKTSSILSGNTHDQQTTIYAPAIVSGSLTWETVQTTNFGIDFGCIKNRLTGSFDYYERATLDMLTKSKQLPGVLGTSEPKENAADLITKGWEFILGWKDNFKLLNDQFNYNVGFTLADSRTWITAFDNPNGKLSDYYVGYEVGTIWGFEVEGLFQSAEEIADHANQSSFWTYPDKVPPGAGDIKFKDLNGDGLIRSAQTINDMQDQRKIGNSRPRYTTGFRANFDWKGFDASMFWQGVLKKDWYPTSQLFWGLNASPWTNLQTYQYENSWTPENTDAYLPRLKGYAASWWSGAEMLRPNTRYLQNAWYLRLKNITLGYSLPSHLTEKININQLRVFVTGENLVTFTGIKNPNIDPESMGSYPMQKLLSCGFSVKF</sequence>
<dbReference type="InterPro" id="IPR012910">
    <property type="entry name" value="Plug_dom"/>
</dbReference>
<dbReference type="RefSeq" id="WP_343333759.1">
    <property type="nucleotide sequence ID" value="NZ_JAPOHD010000027.1"/>
</dbReference>
<keyword evidence="1" id="KW-0998">Cell outer membrane</keyword>
<dbReference type="GO" id="GO:0009279">
    <property type="term" value="C:cell outer membrane"/>
    <property type="evidence" value="ECO:0007669"/>
    <property type="project" value="UniProtKB-SubCell"/>
</dbReference>
<dbReference type="SUPFAM" id="SSF56935">
    <property type="entry name" value="Porins"/>
    <property type="match status" value="1"/>
</dbReference>
<dbReference type="InterPro" id="IPR039426">
    <property type="entry name" value="TonB-dep_rcpt-like"/>
</dbReference>
<comment type="subcellular location">
    <subcellularLocation>
        <location evidence="1">Cell outer membrane</location>
        <topology evidence="1">Multi-pass membrane protein</topology>
    </subcellularLocation>
</comment>
<feature type="signal peptide" evidence="2">
    <location>
        <begin position="1"/>
        <end position="34"/>
    </location>
</feature>
<keyword evidence="1" id="KW-1134">Transmembrane beta strand</keyword>
<evidence type="ECO:0000259" key="3">
    <source>
        <dbReference type="Pfam" id="PF07715"/>
    </source>
</evidence>
<evidence type="ECO:0000256" key="2">
    <source>
        <dbReference type="SAM" id="SignalP"/>
    </source>
</evidence>
<dbReference type="InterPro" id="IPR023996">
    <property type="entry name" value="TonB-dep_OMP_SusC/RagA"/>
</dbReference>
<protein>
    <submittedName>
        <fullName evidence="4">TonB-dependent receptor</fullName>
    </submittedName>
</protein>
<evidence type="ECO:0000256" key="1">
    <source>
        <dbReference type="PROSITE-ProRule" id="PRU01360"/>
    </source>
</evidence>
<reference evidence="4" key="1">
    <citation type="submission" date="2022-11" db="EMBL/GenBank/DDBJ databases">
        <title>Marilongibacter aestuarii gen. nov., sp. nov., isolated from tidal flat sediment.</title>
        <authorList>
            <person name="Jiayan W."/>
        </authorList>
    </citation>
    <scope>NUCLEOTIDE SEQUENCE</scope>
    <source>
        <strain evidence="4">Z1-6</strain>
    </source>
</reference>
<gene>
    <name evidence="4" type="ORF">OU798_13820</name>
</gene>
<dbReference type="PROSITE" id="PS52016">
    <property type="entry name" value="TONB_DEPENDENT_REC_3"/>
    <property type="match status" value="1"/>
</dbReference>
<name>A0A9X3F6E8_9BACT</name>
<dbReference type="Gene3D" id="2.60.40.1120">
    <property type="entry name" value="Carboxypeptidase-like, regulatory domain"/>
    <property type="match status" value="1"/>
</dbReference>
<dbReference type="AlphaFoldDB" id="A0A9X3F6E8"/>
<keyword evidence="4" id="KW-0675">Receptor</keyword>
<comment type="caution">
    <text evidence="4">The sequence shown here is derived from an EMBL/GenBank/DDBJ whole genome shotgun (WGS) entry which is preliminary data.</text>
</comment>
<keyword evidence="1" id="KW-0813">Transport</keyword>
<dbReference type="Gene3D" id="2.170.130.10">
    <property type="entry name" value="TonB-dependent receptor, plug domain"/>
    <property type="match status" value="1"/>
</dbReference>
<keyword evidence="2" id="KW-0732">Signal</keyword>
<dbReference type="InterPro" id="IPR037066">
    <property type="entry name" value="Plug_dom_sf"/>
</dbReference>
<dbReference type="NCBIfam" id="TIGR04056">
    <property type="entry name" value="OMP_RagA_SusC"/>
    <property type="match status" value="1"/>
</dbReference>
<proteinExistence type="inferred from homology"/>
<dbReference type="Proteomes" id="UP001145087">
    <property type="component" value="Unassembled WGS sequence"/>
</dbReference>
<organism evidence="4 5">
    <name type="scientific">Draconibacterium aestuarii</name>
    <dbReference type="NCBI Taxonomy" id="2998507"/>
    <lineage>
        <taxon>Bacteria</taxon>
        <taxon>Pseudomonadati</taxon>
        <taxon>Bacteroidota</taxon>
        <taxon>Bacteroidia</taxon>
        <taxon>Marinilabiliales</taxon>
        <taxon>Prolixibacteraceae</taxon>
        <taxon>Draconibacterium</taxon>
    </lineage>
</organism>
<dbReference type="EMBL" id="JAPOHD010000027">
    <property type="protein sequence ID" value="MCY1721429.1"/>
    <property type="molecule type" value="Genomic_DNA"/>
</dbReference>
<dbReference type="Pfam" id="PF07715">
    <property type="entry name" value="Plug"/>
    <property type="match status" value="1"/>
</dbReference>
<accession>A0A9X3F6E8</accession>
<feature type="domain" description="TonB-dependent receptor plug" evidence="3">
    <location>
        <begin position="128"/>
        <end position="235"/>
    </location>
</feature>
<evidence type="ECO:0000313" key="4">
    <source>
        <dbReference type="EMBL" id="MCY1721429.1"/>
    </source>
</evidence>
<keyword evidence="5" id="KW-1185">Reference proteome</keyword>
<dbReference type="Pfam" id="PF13715">
    <property type="entry name" value="CarbopepD_reg_2"/>
    <property type="match status" value="1"/>
</dbReference>
<comment type="similarity">
    <text evidence="1">Belongs to the TonB-dependent receptor family.</text>
</comment>
<keyword evidence="1" id="KW-0812">Transmembrane</keyword>
<keyword evidence="1" id="KW-0472">Membrane</keyword>